<dbReference type="InterPro" id="IPR008983">
    <property type="entry name" value="Tumour_necrosis_fac-like_dom"/>
</dbReference>
<gene>
    <name evidence="3" type="ORF">MUN88_03230</name>
</gene>
<dbReference type="PANTHER" id="PTHR24023:SF1095">
    <property type="entry name" value="EGF-LIKE DOMAIN-CONTAINING PROTEIN"/>
    <property type="match status" value="1"/>
</dbReference>
<feature type="compositionally biased region" description="Low complexity" evidence="1">
    <location>
        <begin position="105"/>
        <end position="217"/>
    </location>
</feature>
<dbReference type="InterPro" id="IPR041415">
    <property type="entry name" value="BclA_C"/>
</dbReference>
<sequence length="373" mass="35580">MSQSNIPNITPDITLTRDDAINLLLSSIAMEELGLSHILNAEGEKLQYVLGTLPGLTTAASISDLLAMNESVRNTIGALTKKEYLLENKLETIISTPIYVGTTGPTGATGPAGPTGPAGATGATGPAGPIGPTGATGATGPAGPIGPTGATGATGPAGPTGPAGATGATGPAGPTGPAGATGATGPAGPIGPAGATGATGPAGPIGPTGATGATGPAGPIGPIGPTGATGATGPAGGLSQYAYTYNLGAQVVPIEADVIFDSNGIFTSGITHAPGTSQILVTTPGDYEITFSVSGVEPNQFSLFLNGAPVAGTVYGSGAGTQQNNGQAIIAISAGDVVTLRNHSSSAAVTLQTLAGGTQTNVNASIVMKKLNG</sequence>
<evidence type="ECO:0000313" key="4">
    <source>
        <dbReference type="Proteomes" id="UP000831782"/>
    </source>
</evidence>
<dbReference type="InterPro" id="IPR050149">
    <property type="entry name" value="Collagen_superfamily"/>
</dbReference>
<accession>A0ABY4EZS5</accession>
<proteinExistence type="predicted"/>
<feature type="region of interest" description="Disordered" evidence="1">
    <location>
        <begin position="105"/>
        <end position="228"/>
    </location>
</feature>
<dbReference type="EMBL" id="CP095072">
    <property type="protein sequence ID" value="UOQ49154.1"/>
    <property type="molecule type" value="Genomic_DNA"/>
</dbReference>
<dbReference type="RefSeq" id="WP_244720757.1">
    <property type="nucleotide sequence ID" value="NZ_CP095072.1"/>
</dbReference>
<evidence type="ECO:0000256" key="1">
    <source>
        <dbReference type="SAM" id="MobiDB-lite"/>
    </source>
</evidence>
<protein>
    <submittedName>
        <fullName evidence="3">Collagen-like protein</fullName>
    </submittedName>
</protein>
<name>A0ABY4EZS5_9BACI</name>
<dbReference type="Gene3D" id="2.60.120.40">
    <property type="match status" value="1"/>
</dbReference>
<organism evidence="3 4">
    <name type="scientific">Gracilibacillus caseinilyticus</name>
    <dbReference type="NCBI Taxonomy" id="2932256"/>
    <lineage>
        <taxon>Bacteria</taxon>
        <taxon>Bacillati</taxon>
        <taxon>Bacillota</taxon>
        <taxon>Bacilli</taxon>
        <taxon>Bacillales</taxon>
        <taxon>Bacillaceae</taxon>
        <taxon>Gracilibacillus</taxon>
    </lineage>
</organism>
<feature type="domain" description="BclA C-terminal" evidence="2">
    <location>
        <begin position="244"/>
        <end position="357"/>
    </location>
</feature>
<dbReference type="Pfam" id="PF01391">
    <property type="entry name" value="Collagen"/>
    <property type="match status" value="2"/>
</dbReference>
<evidence type="ECO:0000313" key="3">
    <source>
        <dbReference type="EMBL" id="UOQ49154.1"/>
    </source>
</evidence>
<reference evidence="3 4" key="1">
    <citation type="submission" date="2022-04" db="EMBL/GenBank/DDBJ databases">
        <title>Gracilibacillus sp. isolated from saltern.</title>
        <authorList>
            <person name="Won M."/>
            <person name="Lee C.-M."/>
            <person name="Woen H.-Y."/>
            <person name="Kwon S.-W."/>
        </authorList>
    </citation>
    <scope>NUCLEOTIDE SEQUENCE [LARGE SCALE GENOMIC DNA]</scope>
    <source>
        <strain evidence="3 4">SSWR10-1</strain>
    </source>
</reference>
<keyword evidence="4" id="KW-1185">Reference proteome</keyword>
<dbReference type="Pfam" id="PF26595">
    <property type="entry name" value="A_ENA"/>
    <property type="match status" value="1"/>
</dbReference>
<dbReference type="PANTHER" id="PTHR24023">
    <property type="entry name" value="COLLAGEN ALPHA"/>
    <property type="match status" value="1"/>
</dbReference>
<dbReference type="Pfam" id="PF18573">
    <property type="entry name" value="BclA_C"/>
    <property type="match status" value="1"/>
</dbReference>
<dbReference type="InterPro" id="IPR008160">
    <property type="entry name" value="Collagen"/>
</dbReference>
<dbReference type="Proteomes" id="UP000831782">
    <property type="component" value="Chromosome"/>
</dbReference>
<evidence type="ECO:0000259" key="2">
    <source>
        <dbReference type="Pfam" id="PF18573"/>
    </source>
</evidence>
<dbReference type="InterPro" id="IPR058705">
    <property type="entry name" value="A_ENA"/>
</dbReference>